<dbReference type="AlphaFoldDB" id="A0AAD1Y3B6"/>
<sequence>MEFSIPNNVKAGLHRDYTFNRKLCYQAYDTLNECISKQDNKNKYRCPDELYAYDQFCPSSFQSMVKVNRYRNDLERAFYDQEALDQINKEKNGAL</sequence>
<dbReference type="Proteomes" id="UP001295684">
    <property type="component" value="Unassembled WGS sequence"/>
</dbReference>
<comment type="caution">
    <text evidence="1">The sequence shown here is derived from an EMBL/GenBank/DDBJ whole genome shotgun (WGS) entry which is preliminary data.</text>
</comment>
<gene>
    <name evidence="1" type="ORF">ECRASSUSDP1_LOCUS25301</name>
</gene>
<proteinExistence type="predicted"/>
<evidence type="ECO:0000313" key="2">
    <source>
        <dbReference type="Proteomes" id="UP001295684"/>
    </source>
</evidence>
<keyword evidence="2" id="KW-1185">Reference proteome</keyword>
<organism evidence="1 2">
    <name type="scientific">Euplotes crassus</name>
    <dbReference type="NCBI Taxonomy" id="5936"/>
    <lineage>
        <taxon>Eukaryota</taxon>
        <taxon>Sar</taxon>
        <taxon>Alveolata</taxon>
        <taxon>Ciliophora</taxon>
        <taxon>Intramacronucleata</taxon>
        <taxon>Spirotrichea</taxon>
        <taxon>Hypotrichia</taxon>
        <taxon>Euplotida</taxon>
        <taxon>Euplotidae</taxon>
        <taxon>Moneuplotes</taxon>
    </lineage>
</organism>
<protein>
    <submittedName>
        <fullName evidence="1">Uncharacterized protein</fullName>
    </submittedName>
</protein>
<evidence type="ECO:0000313" key="1">
    <source>
        <dbReference type="EMBL" id="CAI2383789.1"/>
    </source>
</evidence>
<dbReference type="EMBL" id="CAMPGE010026092">
    <property type="protein sequence ID" value="CAI2383789.1"/>
    <property type="molecule type" value="Genomic_DNA"/>
</dbReference>
<accession>A0AAD1Y3B6</accession>
<reference evidence="1" key="1">
    <citation type="submission" date="2023-07" db="EMBL/GenBank/DDBJ databases">
        <authorList>
            <consortium name="AG Swart"/>
            <person name="Singh M."/>
            <person name="Singh A."/>
            <person name="Seah K."/>
            <person name="Emmerich C."/>
        </authorList>
    </citation>
    <scope>NUCLEOTIDE SEQUENCE</scope>
    <source>
        <strain evidence="1">DP1</strain>
    </source>
</reference>
<name>A0AAD1Y3B6_EUPCR</name>